<evidence type="ECO:0000313" key="1">
    <source>
        <dbReference type="EMBL" id="LAB35701.1"/>
    </source>
</evidence>
<dbReference type="EMBL" id="IACM01121477">
    <property type="protein sequence ID" value="LAB35701.1"/>
    <property type="molecule type" value="Transcribed_RNA"/>
</dbReference>
<reference evidence="1" key="2">
    <citation type="submission" date="2017-11" db="EMBL/GenBank/DDBJ databases">
        <title>Coralsnake Venomics: Analyses of Venom Gland Transcriptomes and Proteomes of Six Brazilian Taxa.</title>
        <authorList>
            <person name="Aird S.D."/>
            <person name="Jorge da Silva N."/>
            <person name="Qiu L."/>
            <person name="Villar-Briones A."/>
            <person name="Aparecida-Saddi V."/>
            <person name="Campos-Telles M.P."/>
            <person name="Grau M."/>
            <person name="Mikheyev A.S."/>
        </authorList>
    </citation>
    <scope>NUCLEOTIDE SEQUENCE</scope>
    <source>
        <tissue evidence="1">Venom_gland</tissue>
    </source>
</reference>
<reference evidence="1" key="1">
    <citation type="submission" date="2017-07" db="EMBL/GenBank/DDBJ databases">
        <authorList>
            <person name="Mikheyev A."/>
            <person name="Grau M."/>
        </authorList>
    </citation>
    <scope>NUCLEOTIDE SEQUENCE</scope>
    <source>
        <tissue evidence="1">Venom_gland</tissue>
    </source>
</reference>
<sequence>MNRLRLGMQRICEVLEEQEREILNKDKDPLCLSESEGTVDSTDEVIFVSHHQEPTSPGSSTLGDLIGLLQQQMRSSDWLQKNTVEQFAQEKPEVYDVFSKLVEKK</sequence>
<dbReference type="AlphaFoldDB" id="A0A2D4MQI7"/>
<accession>A0A2D4MQI7</accession>
<protein>
    <submittedName>
        <fullName evidence="1">Uncharacterized protein</fullName>
    </submittedName>
</protein>
<organism evidence="1">
    <name type="scientific">Micrurus spixii</name>
    <name type="common">Amazon coral snake</name>
    <dbReference type="NCBI Taxonomy" id="129469"/>
    <lineage>
        <taxon>Eukaryota</taxon>
        <taxon>Metazoa</taxon>
        <taxon>Chordata</taxon>
        <taxon>Craniata</taxon>
        <taxon>Vertebrata</taxon>
        <taxon>Euteleostomi</taxon>
        <taxon>Lepidosauria</taxon>
        <taxon>Squamata</taxon>
        <taxon>Bifurcata</taxon>
        <taxon>Unidentata</taxon>
        <taxon>Episquamata</taxon>
        <taxon>Toxicofera</taxon>
        <taxon>Serpentes</taxon>
        <taxon>Colubroidea</taxon>
        <taxon>Elapidae</taxon>
        <taxon>Elapinae</taxon>
        <taxon>Micrurus</taxon>
    </lineage>
</organism>
<name>A0A2D4MQI7_9SAUR</name>
<proteinExistence type="predicted"/>